<keyword evidence="2" id="KW-1185">Reference proteome</keyword>
<dbReference type="AlphaFoldDB" id="A0A2S0KI06"/>
<dbReference type="KEGG" id="git:C6V83_14725"/>
<sequence>MRAARYRTALTVLWSSFTKRQIYATVRTASAGHRPLTGHRHDIRDIRSARDNRSTPATGDRGSDSWGCRVCGRLSRPFTECRA</sequence>
<evidence type="ECO:0000313" key="2">
    <source>
        <dbReference type="Proteomes" id="UP000239814"/>
    </source>
</evidence>
<dbReference type="EMBL" id="CP027433">
    <property type="protein sequence ID" value="AVM01309.1"/>
    <property type="molecule type" value="Genomic_DNA"/>
</dbReference>
<proteinExistence type="predicted"/>
<protein>
    <submittedName>
        <fullName evidence="1">Uncharacterized protein</fullName>
    </submittedName>
</protein>
<organism evidence="1 2">
    <name type="scientific">Gordonia iterans</name>
    <dbReference type="NCBI Taxonomy" id="1004901"/>
    <lineage>
        <taxon>Bacteria</taxon>
        <taxon>Bacillati</taxon>
        <taxon>Actinomycetota</taxon>
        <taxon>Actinomycetes</taxon>
        <taxon>Mycobacteriales</taxon>
        <taxon>Gordoniaceae</taxon>
        <taxon>Gordonia</taxon>
    </lineage>
</organism>
<accession>A0A2S0KI06</accession>
<dbReference type="Proteomes" id="UP000239814">
    <property type="component" value="Chromosome"/>
</dbReference>
<reference evidence="1 2" key="1">
    <citation type="submission" date="2018-03" db="EMBL/GenBank/DDBJ databases">
        <title>Characteristics and genome of n-alkane degrading marine bacteria Gordonia iterans isolated from crude oil contaminated in Tae-an, South Korea.</title>
        <authorList>
            <person name="Lee S.-S."/>
            <person name="Kim H."/>
        </authorList>
    </citation>
    <scope>NUCLEOTIDE SEQUENCE [LARGE SCALE GENOMIC DNA]</scope>
    <source>
        <strain evidence="1 2">Co17</strain>
    </source>
</reference>
<evidence type="ECO:0000313" key="1">
    <source>
        <dbReference type="EMBL" id="AVM01309.1"/>
    </source>
</evidence>
<gene>
    <name evidence="1" type="ORF">C6V83_14725</name>
</gene>
<name>A0A2S0KI06_9ACTN</name>